<keyword evidence="2" id="KW-0472">Membrane</keyword>
<proteinExistence type="predicted"/>
<organism evidence="3 4">
    <name type="scientific">Yinghuangia aomiensis</name>
    <dbReference type="NCBI Taxonomy" id="676205"/>
    <lineage>
        <taxon>Bacteria</taxon>
        <taxon>Bacillati</taxon>
        <taxon>Actinomycetota</taxon>
        <taxon>Actinomycetes</taxon>
        <taxon>Kitasatosporales</taxon>
        <taxon>Streptomycetaceae</taxon>
        <taxon>Yinghuangia</taxon>
    </lineage>
</organism>
<accession>A0ABP9GLQ7</accession>
<name>A0ABP9GLQ7_9ACTN</name>
<dbReference type="RefSeq" id="WP_345673475.1">
    <property type="nucleotide sequence ID" value="NZ_BAABHS010000001.1"/>
</dbReference>
<evidence type="ECO:0000313" key="3">
    <source>
        <dbReference type="EMBL" id="GAA4947578.1"/>
    </source>
</evidence>
<evidence type="ECO:0000256" key="1">
    <source>
        <dbReference type="SAM" id="MobiDB-lite"/>
    </source>
</evidence>
<keyword evidence="2" id="KW-0812">Transmembrane</keyword>
<feature type="compositionally biased region" description="Low complexity" evidence="1">
    <location>
        <begin position="56"/>
        <end position="72"/>
    </location>
</feature>
<keyword evidence="4" id="KW-1185">Reference proteome</keyword>
<comment type="caution">
    <text evidence="3">The sequence shown here is derived from an EMBL/GenBank/DDBJ whole genome shotgun (WGS) entry which is preliminary data.</text>
</comment>
<feature type="region of interest" description="Disordered" evidence="1">
    <location>
        <begin position="56"/>
        <end position="84"/>
    </location>
</feature>
<feature type="transmembrane region" description="Helical" evidence="2">
    <location>
        <begin position="28"/>
        <end position="51"/>
    </location>
</feature>
<protein>
    <recommendedName>
        <fullName evidence="5">Secreted protein</fullName>
    </recommendedName>
</protein>
<gene>
    <name evidence="3" type="ORF">GCM10023205_04410</name>
</gene>
<evidence type="ECO:0000313" key="4">
    <source>
        <dbReference type="Proteomes" id="UP001500466"/>
    </source>
</evidence>
<keyword evidence="2" id="KW-1133">Transmembrane helix</keyword>
<evidence type="ECO:0000256" key="2">
    <source>
        <dbReference type="SAM" id="Phobius"/>
    </source>
</evidence>
<dbReference type="EMBL" id="BAABHS010000001">
    <property type="protein sequence ID" value="GAA4947578.1"/>
    <property type="molecule type" value="Genomic_DNA"/>
</dbReference>
<sequence>MARTRRRGLHARLEAAVRPPERGPANRVRLAIGAGTLALLTILAVVVTWLARPDDTTSTAAPAMPTPHSTATDPSAPGHAGPPKTRDALVYAKAFAEQLWSYDTRIGTQSGHLSALLGWLTSEAAYADPASVTAQIPDPVLWSRMRDGGQYATATVTEAHIPASFTAALNANPDRIATAYAYAVTVTGKQTIRWNGTGPGTAGSGAESRAVTLAVQCRPDRDCALVGVTPGIAP</sequence>
<reference evidence="4" key="1">
    <citation type="journal article" date="2019" name="Int. J. Syst. Evol. Microbiol.">
        <title>The Global Catalogue of Microorganisms (GCM) 10K type strain sequencing project: providing services to taxonomists for standard genome sequencing and annotation.</title>
        <authorList>
            <consortium name="The Broad Institute Genomics Platform"/>
            <consortium name="The Broad Institute Genome Sequencing Center for Infectious Disease"/>
            <person name="Wu L."/>
            <person name="Ma J."/>
        </authorList>
    </citation>
    <scope>NUCLEOTIDE SEQUENCE [LARGE SCALE GENOMIC DNA]</scope>
    <source>
        <strain evidence="4">JCM 17986</strain>
    </source>
</reference>
<dbReference type="Proteomes" id="UP001500466">
    <property type="component" value="Unassembled WGS sequence"/>
</dbReference>
<evidence type="ECO:0008006" key="5">
    <source>
        <dbReference type="Google" id="ProtNLM"/>
    </source>
</evidence>